<protein>
    <submittedName>
        <fullName evidence="1">Uncharacterized protein</fullName>
    </submittedName>
</protein>
<accession>A0A8T2P585</accession>
<keyword evidence="2" id="KW-1185">Reference proteome</keyword>
<dbReference type="AlphaFoldDB" id="A0A8T2P585"/>
<evidence type="ECO:0000313" key="1">
    <source>
        <dbReference type="EMBL" id="KAG9343817.1"/>
    </source>
</evidence>
<comment type="caution">
    <text evidence="1">The sequence shown here is derived from an EMBL/GenBank/DDBJ whole genome shotgun (WGS) entry which is preliminary data.</text>
</comment>
<organism evidence="1 2">
    <name type="scientific">Albula glossodonta</name>
    <name type="common">roundjaw bonefish</name>
    <dbReference type="NCBI Taxonomy" id="121402"/>
    <lineage>
        <taxon>Eukaryota</taxon>
        <taxon>Metazoa</taxon>
        <taxon>Chordata</taxon>
        <taxon>Craniata</taxon>
        <taxon>Vertebrata</taxon>
        <taxon>Euteleostomi</taxon>
        <taxon>Actinopterygii</taxon>
        <taxon>Neopterygii</taxon>
        <taxon>Teleostei</taxon>
        <taxon>Albuliformes</taxon>
        <taxon>Albulidae</taxon>
        <taxon>Albula</taxon>
    </lineage>
</organism>
<reference evidence="1" key="1">
    <citation type="thesis" date="2021" institute="BYU ScholarsArchive" country="Provo, UT, USA">
        <title>Applications of and Algorithms for Genome Assembly and Genomic Analyses with an Emphasis on Marine Teleosts.</title>
        <authorList>
            <person name="Pickett B.D."/>
        </authorList>
    </citation>
    <scope>NUCLEOTIDE SEQUENCE</scope>
    <source>
        <strain evidence="1">HI-2016</strain>
    </source>
</reference>
<dbReference type="EMBL" id="JAFBMS010000022">
    <property type="protein sequence ID" value="KAG9343817.1"/>
    <property type="molecule type" value="Genomic_DNA"/>
</dbReference>
<proteinExistence type="predicted"/>
<evidence type="ECO:0000313" key="2">
    <source>
        <dbReference type="Proteomes" id="UP000824540"/>
    </source>
</evidence>
<sequence length="180" mass="19465">MWGVGGVARLPRRRRPLCSLLERRAGTGTAAACMRQRTCPGGSPDFAGTVHGPQRSIARKPPTGAPLPTPPRPLPPAIHLTAGPCAEATRSGPFSGGQRLLASTESPNAAKKDSICGYHHYHLQDFLGLKHYPADNTLLPIALIGFVKTWLTRMTHFRACGHPYQHIPSILTASRTLIWP</sequence>
<gene>
    <name evidence="1" type="ORF">JZ751_013198</name>
</gene>
<name>A0A8T2P585_9TELE</name>
<dbReference type="Proteomes" id="UP000824540">
    <property type="component" value="Unassembled WGS sequence"/>
</dbReference>